<dbReference type="PANTHER" id="PTHR43711">
    <property type="entry name" value="TWO-COMPONENT HISTIDINE KINASE"/>
    <property type="match status" value="1"/>
</dbReference>
<dbReference type="Pfam" id="PF02518">
    <property type="entry name" value="HATPase_c"/>
    <property type="match status" value="1"/>
</dbReference>
<evidence type="ECO:0000259" key="8">
    <source>
        <dbReference type="PROSITE" id="PS50109"/>
    </source>
</evidence>
<evidence type="ECO:0000256" key="6">
    <source>
        <dbReference type="ARBA" id="ARBA00023012"/>
    </source>
</evidence>
<dbReference type="SMART" id="SM00388">
    <property type="entry name" value="HisKA"/>
    <property type="match status" value="1"/>
</dbReference>
<dbReference type="InterPro" id="IPR004358">
    <property type="entry name" value="Sig_transdc_His_kin-like_C"/>
</dbReference>
<evidence type="ECO:0000313" key="10">
    <source>
        <dbReference type="Proteomes" id="UP000612349"/>
    </source>
</evidence>
<keyword evidence="6" id="KW-0902">Two-component regulatory system</keyword>
<feature type="domain" description="Histidine kinase" evidence="8">
    <location>
        <begin position="173"/>
        <end position="394"/>
    </location>
</feature>
<reference evidence="9" key="2">
    <citation type="submission" date="2020-09" db="EMBL/GenBank/DDBJ databases">
        <authorList>
            <person name="Sun Q."/>
            <person name="Zhou Y."/>
        </authorList>
    </citation>
    <scope>NUCLEOTIDE SEQUENCE</scope>
    <source>
        <strain evidence="9">CGMCC 1.15360</strain>
    </source>
</reference>
<organism evidence="9 10">
    <name type="scientific">Croceicoccus mobilis</name>
    <dbReference type="NCBI Taxonomy" id="1703339"/>
    <lineage>
        <taxon>Bacteria</taxon>
        <taxon>Pseudomonadati</taxon>
        <taxon>Pseudomonadota</taxon>
        <taxon>Alphaproteobacteria</taxon>
        <taxon>Sphingomonadales</taxon>
        <taxon>Erythrobacteraceae</taxon>
        <taxon>Croceicoccus</taxon>
    </lineage>
</organism>
<dbReference type="FunFam" id="3.30.565.10:FF:000006">
    <property type="entry name" value="Sensor histidine kinase WalK"/>
    <property type="match status" value="1"/>
</dbReference>
<proteinExistence type="predicted"/>
<dbReference type="CDD" id="cd00075">
    <property type="entry name" value="HATPase"/>
    <property type="match status" value="1"/>
</dbReference>
<dbReference type="InterPro" id="IPR036890">
    <property type="entry name" value="HATPase_C_sf"/>
</dbReference>
<dbReference type="SMART" id="SM00387">
    <property type="entry name" value="HATPase_c"/>
    <property type="match status" value="1"/>
</dbReference>
<dbReference type="SUPFAM" id="SSF47384">
    <property type="entry name" value="Homodimeric domain of signal transducing histidine kinase"/>
    <property type="match status" value="1"/>
</dbReference>
<keyword evidence="7" id="KW-0472">Membrane</keyword>
<dbReference type="RefSeq" id="WP_066776777.1">
    <property type="nucleotide sequence ID" value="NZ_BMIP01000002.1"/>
</dbReference>
<dbReference type="InterPro" id="IPR005467">
    <property type="entry name" value="His_kinase_dom"/>
</dbReference>
<comment type="caution">
    <text evidence="9">The sequence shown here is derived from an EMBL/GenBank/DDBJ whole genome shotgun (WGS) entry which is preliminary data.</text>
</comment>
<dbReference type="InterPro" id="IPR003661">
    <property type="entry name" value="HisK_dim/P_dom"/>
</dbReference>
<dbReference type="Gene3D" id="1.10.287.130">
    <property type="match status" value="1"/>
</dbReference>
<dbReference type="GO" id="GO:0000155">
    <property type="term" value="F:phosphorelay sensor kinase activity"/>
    <property type="evidence" value="ECO:0007669"/>
    <property type="project" value="InterPro"/>
</dbReference>
<evidence type="ECO:0000256" key="2">
    <source>
        <dbReference type="ARBA" id="ARBA00012438"/>
    </source>
</evidence>
<keyword evidence="4" id="KW-0808">Transferase</keyword>
<evidence type="ECO:0000256" key="3">
    <source>
        <dbReference type="ARBA" id="ARBA00022553"/>
    </source>
</evidence>
<dbReference type="InterPro" id="IPR003594">
    <property type="entry name" value="HATPase_dom"/>
</dbReference>
<dbReference type="OrthoDB" id="9797304at2"/>
<dbReference type="PROSITE" id="PS50109">
    <property type="entry name" value="HIS_KIN"/>
    <property type="match status" value="1"/>
</dbReference>
<name>A0A916YVZ6_9SPHN</name>
<accession>A0A916YVZ6</accession>
<evidence type="ECO:0000256" key="4">
    <source>
        <dbReference type="ARBA" id="ARBA00022679"/>
    </source>
</evidence>
<dbReference type="Gene3D" id="3.30.565.10">
    <property type="entry name" value="Histidine kinase-like ATPase, C-terminal domain"/>
    <property type="match status" value="1"/>
</dbReference>
<evidence type="ECO:0000256" key="7">
    <source>
        <dbReference type="ARBA" id="ARBA00023136"/>
    </source>
</evidence>
<dbReference type="EMBL" id="BMIP01000002">
    <property type="protein sequence ID" value="GGD63083.1"/>
    <property type="molecule type" value="Genomic_DNA"/>
</dbReference>
<protein>
    <recommendedName>
        <fullName evidence="2">histidine kinase</fullName>
        <ecNumber evidence="2">2.7.13.3</ecNumber>
    </recommendedName>
</protein>
<reference evidence="9" key="1">
    <citation type="journal article" date="2014" name="Int. J. Syst. Evol. Microbiol.">
        <title>Complete genome sequence of Corynebacterium casei LMG S-19264T (=DSM 44701T), isolated from a smear-ripened cheese.</title>
        <authorList>
            <consortium name="US DOE Joint Genome Institute (JGI-PGF)"/>
            <person name="Walter F."/>
            <person name="Albersmeier A."/>
            <person name="Kalinowski J."/>
            <person name="Ruckert C."/>
        </authorList>
    </citation>
    <scope>NUCLEOTIDE SEQUENCE</scope>
    <source>
        <strain evidence="9">CGMCC 1.15360</strain>
    </source>
</reference>
<comment type="catalytic activity">
    <reaction evidence="1">
        <text>ATP + protein L-histidine = ADP + protein N-phospho-L-histidine.</text>
        <dbReference type="EC" id="2.7.13.3"/>
    </reaction>
</comment>
<evidence type="ECO:0000256" key="1">
    <source>
        <dbReference type="ARBA" id="ARBA00000085"/>
    </source>
</evidence>
<dbReference type="FunFam" id="1.10.287.130:FF:000001">
    <property type="entry name" value="Two-component sensor histidine kinase"/>
    <property type="match status" value="1"/>
</dbReference>
<sequence length="407" mass="44631">MKFESLPWGGLLLALLGAGAVMQVSGNFVLAGAVLLVWICSLLLRRVEPPPPPPPPPRGTLLPEQTRELIEVLTQPYLMMEKGRITIANKAARDVLGPHIIQQDARVAIRHPEAVRLLERAEGGTATIKGLSGPRSIWEVSMRPVDSERTTIELVNRTAEADISRAHTDFVANASHELRTPLASIIGYVETMLEAEGDDAPPMKPETRLRFLSTVAKEARRLQALVEDLMSLSRVEAGKHDLPPTVLDLRDLAEQVASSMITLHGKDRIVLDADPRPMPVRGDHQQLDQLMRNLIENALKYGSKSEPVRVAVKKDERNLVLTVTDSGEGIAPEHLPHLTRRFYRTDPGRSRAAGGTGLGLAIVKHIVERHRGRLDIESTLGVGTTITVRIPRHVDEAKAAEGTARAN</sequence>
<evidence type="ECO:0000256" key="5">
    <source>
        <dbReference type="ARBA" id="ARBA00022777"/>
    </source>
</evidence>
<dbReference type="Pfam" id="PF00512">
    <property type="entry name" value="HisKA"/>
    <property type="match status" value="1"/>
</dbReference>
<dbReference type="EC" id="2.7.13.3" evidence="2"/>
<dbReference type="AlphaFoldDB" id="A0A916YVZ6"/>
<dbReference type="InterPro" id="IPR050736">
    <property type="entry name" value="Sensor_HK_Regulatory"/>
</dbReference>
<keyword evidence="10" id="KW-1185">Reference proteome</keyword>
<dbReference type="PANTHER" id="PTHR43711:SF1">
    <property type="entry name" value="HISTIDINE KINASE 1"/>
    <property type="match status" value="1"/>
</dbReference>
<dbReference type="Proteomes" id="UP000612349">
    <property type="component" value="Unassembled WGS sequence"/>
</dbReference>
<evidence type="ECO:0000313" key="9">
    <source>
        <dbReference type="EMBL" id="GGD63083.1"/>
    </source>
</evidence>
<dbReference type="CDD" id="cd00082">
    <property type="entry name" value="HisKA"/>
    <property type="match status" value="1"/>
</dbReference>
<keyword evidence="5" id="KW-0418">Kinase</keyword>
<dbReference type="PRINTS" id="PR00344">
    <property type="entry name" value="BCTRLSENSOR"/>
</dbReference>
<gene>
    <name evidence="9" type="ORF">GCM10010990_10690</name>
</gene>
<dbReference type="InterPro" id="IPR036097">
    <property type="entry name" value="HisK_dim/P_sf"/>
</dbReference>
<keyword evidence="3" id="KW-0597">Phosphoprotein</keyword>
<dbReference type="SUPFAM" id="SSF55874">
    <property type="entry name" value="ATPase domain of HSP90 chaperone/DNA topoisomerase II/histidine kinase"/>
    <property type="match status" value="1"/>
</dbReference>